<feature type="non-terminal residue" evidence="1">
    <location>
        <position position="1"/>
    </location>
</feature>
<dbReference type="AlphaFoldDB" id="A0A0N8KGK6"/>
<comment type="caution">
    <text evidence="1">The sequence shown here is derived from an EMBL/GenBank/DDBJ whole genome shotgun (WGS) entry which is preliminary data.</text>
</comment>
<name>A0A0N8KGK6_9BACT</name>
<dbReference type="PATRIC" id="fig|1305737.6.peg.2048"/>
<sequence>YKRAFGGLLKDGTEDPLDEVKNLIPSGSSWSEISKILENEATGNYDANGEKCN</sequence>
<organism evidence="1 2">
    <name type="scientific">Algoriphagus marincola HL-49</name>
    <dbReference type="NCBI Taxonomy" id="1305737"/>
    <lineage>
        <taxon>Bacteria</taxon>
        <taxon>Pseudomonadati</taxon>
        <taxon>Bacteroidota</taxon>
        <taxon>Cytophagia</taxon>
        <taxon>Cytophagales</taxon>
        <taxon>Cyclobacteriaceae</taxon>
        <taxon>Algoriphagus</taxon>
    </lineage>
</organism>
<gene>
    <name evidence="1" type="ORF">HLUCCX10_06905</name>
</gene>
<dbReference type="Proteomes" id="UP000050421">
    <property type="component" value="Unassembled WGS sequence"/>
</dbReference>
<accession>A0A0N8KGK6</accession>
<evidence type="ECO:0000313" key="2">
    <source>
        <dbReference type="Proteomes" id="UP000050421"/>
    </source>
</evidence>
<reference evidence="1 2" key="1">
    <citation type="submission" date="2015-09" db="EMBL/GenBank/DDBJ databases">
        <title>Identification and resolution of microdiversity through metagenomic sequencing of parallel consortia.</title>
        <authorList>
            <person name="Nelson W.C."/>
            <person name="Romine M.F."/>
            <person name="Lindemann S.R."/>
        </authorList>
    </citation>
    <scope>NUCLEOTIDE SEQUENCE [LARGE SCALE GENOMIC DNA]</scope>
    <source>
        <strain evidence="1">HL-49</strain>
    </source>
</reference>
<protein>
    <submittedName>
        <fullName evidence="1">Uncharacterized protein</fullName>
    </submittedName>
</protein>
<proteinExistence type="predicted"/>
<dbReference type="EMBL" id="LJXT01000033">
    <property type="protein sequence ID" value="KPQ17202.1"/>
    <property type="molecule type" value="Genomic_DNA"/>
</dbReference>
<evidence type="ECO:0000313" key="1">
    <source>
        <dbReference type="EMBL" id="KPQ17202.1"/>
    </source>
</evidence>